<reference evidence="2" key="1">
    <citation type="journal article" date="2016" name="Nature">
        <title>The genome of the seagrass Zostera marina reveals angiosperm adaptation to the sea.</title>
        <authorList>
            <person name="Olsen J.L."/>
            <person name="Rouze P."/>
            <person name="Verhelst B."/>
            <person name="Lin Y.-C."/>
            <person name="Bayer T."/>
            <person name="Collen J."/>
            <person name="Dattolo E."/>
            <person name="De Paoli E."/>
            <person name="Dittami S."/>
            <person name="Maumus F."/>
            <person name="Michel G."/>
            <person name="Kersting A."/>
            <person name="Lauritano C."/>
            <person name="Lohaus R."/>
            <person name="Toepel M."/>
            <person name="Tonon T."/>
            <person name="Vanneste K."/>
            <person name="Amirebrahimi M."/>
            <person name="Brakel J."/>
            <person name="Bostroem C."/>
            <person name="Chovatia M."/>
            <person name="Grimwood J."/>
            <person name="Jenkins J.W."/>
            <person name="Jueterbock A."/>
            <person name="Mraz A."/>
            <person name="Stam W.T."/>
            <person name="Tice H."/>
            <person name="Bornberg-Bauer E."/>
            <person name="Green P.J."/>
            <person name="Pearson G.A."/>
            <person name="Procaccini G."/>
            <person name="Duarte C.M."/>
            <person name="Schmutz J."/>
            <person name="Reusch T.B.H."/>
            <person name="Van de Peer Y."/>
        </authorList>
    </citation>
    <scope>NUCLEOTIDE SEQUENCE [LARGE SCALE GENOMIC DNA]</scope>
    <source>
        <strain evidence="2">cv. Finnish</strain>
    </source>
</reference>
<gene>
    <name evidence="1" type="ORF">ZOSMA_108G00100</name>
</gene>
<evidence type="ECO:0000313" key="1">
    <source>
        <dbReference type="EMBL" id="KMZ75972.1"/>
    </source>
</evidence>
<dbReference type="InterPro" id="IPR040378">
    <property type="entry name" value="BASL"/>
</dbReference>
<organism evidence="1 2">
    <name type="scientific">Zostera marina</name>
    <name type="common">Eelgrass</name>
    <dbReference type="NCBI Taxonomy" id="29655"/>
    <lineage>
        <taxon>Eukaryota</taxon>
        <taxon>Viridiplantae</taxon>
        <taxon>Streptophyta</taxon>
        <taxon>Embryophyta</taxon>
        <taxon>Tracheophyta</taxon>
        <taxon>Spermatophyta</taxon>
        <taxon>Magnoliopsida</taxon>
        <taxon>Liliopsida</taxon>
        <taxon>Zosteraceae</taxon>
        <taxon>Zostera</taxon>
    </lineage>
</organism>
<dbReference type="Proteomes" id="UP000036987">
    <property type="component" value="Unassembled WGS sequence"/>
</dbReference>
<name>A0A0K9Q5U1_ZOSMR</name>
<dbReference type="OrthoDB" id="1911032at2759"/>
<keyword evidence="2" id="KW-1185">Reference proteome</keyword>
<evidence type="ECO:0000313" key="2">
    <source>
        <dbReference type="Proteomes" id="UP000036987"/>
    </source>
</evidence>
<dbReference type="GO" id="GO:0009786">
    <property type="term" value="P:regulation of asymmetric cell division"/>
    <property type="evidence" value="ECO:0000318"/>
    <property type="project" value="GO_Central"/>
</dbReference>
<dbReference type="PANTHER" id="PTHR33914">
    <property type="entry name" value="18S PRE-RIBOSOMAL ASSEMBLY PROTEIN GAR2-LIKE PROTEIN"/>
    <property type="match status" value="1"/>
</dbReference>
<sequence>MNPNLQINSKSNKSPVPLSDFLRHERDLDMLKHLKKSEIHQVSVADSFSTQNLFLDQKDESDLNIDRAVVETKPSQNNIMYLEEDSENQVVKEVGRNGSFDFDRSDSFYTIHHPFLHTGKNPNNIGGQNFNSKATSDHYPTYENLESDKRTAETLTNGDIVTDNAEYSSSFTDKTPTNILPILDQNTEIISTIMLSQSSFLDCKNSNLPESEKVTYSGHLSHEDSTSSITSTSTGSFAFPILQRDWCSSPVKMEKADERNYRKYQRLKLKSAFICFQFKKK</sequence>
<proteinExistence type="predicted"/>
<dbReference type="EMBL" id="LFYR01000104">
    <property type="protein sequence ID" value="KMZ75972.1"/>
    <property type="molecule type" value="Genomic_DNA"/>
</dbReference>
<protein>
    <submittedName>
        <fullName evidence="1">Uncharacterized protein</fullName>
    </submittedName>
</protein>
<dbReference type="AlphaFoldDB" id="A0A0K9Q5U1"/>
<comment type="caution">
    <text evidence="1">The sequence shown here is derived from an EMBL/GenBank/DDBJ whole genome shotgun (WGS) entry which is preliminary data.</text>
</comment>
<accession>A0A0K9Q5U1</accession>
<dbReference type="PANTHER" id="PTHR33914:SF2">
    <property type="entry name" value="OS02G0582100 PROTEIN"/>
    <property type="match status" value="1"/>
</dbReference>